<gene>
    <name evidence="2" type="ORF">GCM10009550_00950</name>
</gene>
<dbReference type="InterPro" id="IPR046342">
    <property type="entry name" value="CBS_dom_sf"/>
</dbReference>
<sequence length="381" mass="39894">MTPVAVLDTRPPVGVAENALFQPVVDLGSGSVVAVETRLGPPPEGHGPADPAAVDVHRAVEGARALAGQATRLPLKITVRAETVGLGRSVLNRLHQGLHDAGRRPQEVIVCITGGFAPALRGPVSAGVSDLRHAGYLVGFGGLGTTHAPLDVLVEGTPYLVSLDADLAGHAASGGRRASLVEALVTVARSLGTHVLAPGVRDEEQLTRLHALGVRLAQGPLLTPPDWRPGRPVKALVPPGGPPRPDAAADLGPRVSEYVLPAVTMPDDASAAQVLEVLSTERSPSSIVLVDARQRPRYTVDRARFLLAFSGAYGHALHARKPAARLADEPRLVPRSVPAIAALRAAGREEERVYDDLVVTDEIGRCLGIVRVSDLIRGMSR</sequence>
<proteinExistence type="predicted"/>
<evidence type="ECO:0000313" key="3">
    <source>
        <dbReference type="Proteomes" id="UP001500665"/>
    </source>
</evidence>
<accession>A0ABN1Q0S7</accession>
<evidence type="ECO:0000259" key="1">
    <source>
        <dbReference type="PROSITE" id="PS50883"/>
    </source>
</evidence>
<dbReference type="Pfam" id="PF00563">
    <property type="entry name" value="EAL"/>
    <property type="match status" value="1"/>
</dbReference>
<organism evidence="2 3">
    <name type="scientific">Actinocorallia libanotica</name>
    <dbReference type="NCBI Taxonomy" id="46162"/>
    <lineage>
        <taxon>Bacteria</taxon>
        <taxon>Bacillati</taxon>
        <taxon>Actinomycetota</taxon>
        <taxon>Actinomycetes</taxon>
        <taxon>Streptosporangiales</taxon>
        <taxon>Thermomonosporaceae</taxon>
        <taxon>Actinocorallia</taxon>
    </lineage>
</organism>
<dbReference type="EMBL" id="BAAAHH010000001">
    <property type="protein sequence ID" value="GAA0935737.1"/>
    <property type="molecule type" value="Genomic_DNA"/>
</dbReference>
<dbReference type="SMART" id="SM00052">
    <property type="entry name" value="EAL"/>
    <property type="match status" value="1"/>
</dbReference>
<dbReference type="Proteomes" id="UP001500665">
    <property type="component" value="Unassembled WGS sequence"/>
</dbReference>
<dbReference type="InterPro" id="IPR001633">
    <property type="entry name" value="EAL_dom"/>
</dbReference>
<comment type="caution">
    <text evidence="2">The sequence shown here is derived from an EMBL/GenBank/DDBJ whole genome shotgun (WGS) entry which is preliminary data.</text>
</comment>
<dbReference type="PANTHER" id="PTHR33121">
    <property type="entry name" value="CYCLIC DI-GMP PHOSPHODIESTERASE PDEF"/>
    <property type="match status" value="1"/>
</dbReference>
<dbReference type="Gene3D" id="3.20.20.450">
    <property type="entry name" value="EAL domain"/>
    <property type="match status" value="1"/>
</dbReference>
<dbReference type="InterPro" id="IPR050706">
    <property type="entry name" value="Cyclic-di-GMP_PDE-like"/>
</dbReference>
<keyword evidence="3" id="KW-1185">Reference proteome</keyword>
<reference evidence="2 3" key="1">
    <citation type="journal article" date="2019" name="Int. J. Syst. Evol. Microbiol.">
        <title>The Global Catalogue of Microorganisms (GCM) 10K type strain sequencing project: providing services to taxonomists for standard genome sequencing and annotation.</title>
        <authorList>
            <consortium name="The Broad Institute Genomics Platform"/>
            <consortium name="The Broad Institute Genome Sequencing Center for Infectious Disease"/>
            <person name="Wu L."/>
            <person name="Ma J."/>
        </authorList>
    </citation>
    <scope>NUCLEOTIDE SEQUENCE [LARGE SCALE GENOMIC DNA]</scope>
    <source>
        <strain evidence="2 3">JCM 10696</strain>
    </source>
</reference>
<evidence type="ECO:0000313" key="2">
    <source>
        <dbReference type="EMBL" id="GAA0935737.1"/>
    </source>
</evidence>
<protein>
    <recommendedName>
        <fullName evidence="1">EAL domain-containing protein</fullName>
    </recommendedName>
</protein>
<dbReference type="InterPro" id="IPR035919">
    <property type="entry name" value="EAL_sf"/>
</dbReference>
<name>A0ABN1Q0S7_9ACTN</name>
<feature type="domain" description="EAL" evidence="1">
    <location>
        <begin position="1"/>
        <end position="239"/>
    </location>
</feature>
<dbReference type="PANTHER" id="PTHR33121:SF70">
    <property type="entry name" value="SIGNALING PROTEIN YKOW"/>
    <property type="match status" value="1"/>
</dbReference>
<dbReference type="SUPFAM" id="SSF54631">
    <property type="entry name" value="CBS-domain pair"/>
    <property type="match status" value="1"/>
</dbReference>
<dbReference type="PROSITE" id="PS50883">
    <property type="entry name" value="EAL"/>
    <property type="match status" value="1"/>
</dbReference>
<dbReference type="SUPFAM" id="SSF141868">
    <property type="entry name" value="EAL domain-like"/>
    <property type="match status" value="1"/>
</dbReference>